<organism evidence="2 3">
    <name type="scientific">Senna tora</name>
    <dbReference type="NCBI Taxonomy" id="362788"/>
    <lineage>
        <taxon>Eukaryota</taxon>
        <taxon>Viridiplantae</taxon>
        <taxon>Streptophyta</taxon>
        <taxon>Embryophyta</taxon>
        <taxon>Tracheophyta</taxon>
        <taxon>Spermatophyta</taxon>
        <taxon>Magnoliopsida</taxon>
        <taxon>eudicotyledons</taxon>
        <taxon>Gunneridae</taxon>
        <taxon>Pentapetalae</taxon>
        <taxon>rosids</taxon>
        <taxon>fabids</taxon>
        <taxon>Fabales</taxon>
        <taxon>Fabaceae</taxon>
        <taxon>Caesalpinioideae</taxon>
        <taxon>Cassia clade</taxon>
        <taxon>Senna</taxon>
    </lineage>
</organism>
<dbReference type="AlphaFoldDB" id="A0A835C7A5"/>
<comment type="caution">
    <text evidence="2">The sequence shown here is derived from an EMBL/GenBank/DDBJ whole genome shotgun (WGS) entry which is preliminary data.</text>
</comment>
<feature type="compositionally biased region" description="Basic and acidic residues" evidence="1">
    <location>
        <begin position="13"/>
        <end position="29"/>
    </location>
</feature>
<evidence type="ECO:0000313" key="2">
    <source>
        <dbReference type="EMBL" id="KAF7834104.1"/>
    </source>
</evidence>
<feature type="region of interest" description="Disordered" evidence="1">
    <location>
        <begin position="1"/>
        <end position="75"/>
    </location>
</feature>
<evidence type="ECO:0000313" key="3">
    <source>
        <dbReference type="Proteomes" id="UP000634136"/>
    </source>
</evidence>
<proteinExistence type="predicted"/>
<dbReference type="EMBL" id="JAAIUW010000004">
    <property type="protein sequence ID" value="KAF7834104.1"/>
    <property type="molecule type" value="Genomic_DNA"/>
</dbReference>
<accession>A0A835C7A5</accession>
<keyword evidence="3" id="KW-1185">Reference proteome</keyword>
<sequence>MMPCCDLGVGSRQAREEGDVKWTEQEKHGSNGNKAGDHALNGADDGGLVEEDDVEGGPHKEAGGGADVGVEHRHG</sequence>
<dbReference type="Proteomes" id="UP000634136">
    <property type="component" value="Unassembled WGS sequence"/>
</dbReference>
<gene>
    <name evidence="2" type="ORF">G2W53_008963</name>
</gene>
<name>A0A835C7A5_9FABA</name>
<evidence type="ECO:0000256" key="1">
    <source>
        <dbReference type="SAM" id="MobiDB-lite"/>
    </source>
</evidence>
<reference evidence="2" key="1">
    <citation type="submission" date="2020-09" db="EMBL/GenBank/DDBJ databases">
        <title>Genome-Enabled Discovery of Anthraquinone Biosynthesis in Senna tora.</title>
        <authorList>
            <person name="Kang S.-H."/>
            <person name="Pandey R.P."/>
            <person name="Lee C.-M."/>
            <person name="Sim J.-S."/>
            <person name="Jeong J.-T."/>
            <person name="Choi B.-S."/>
            <person name="Jung M."/>
            <person name="Ginzburg D."/>
            <person name="Zhao K."/>
            <person name="Won S.Y."/>
            <person name="Oh T.-J."/>
            <person name="Yu Y."/>
            <person name="Kim N.-H."/>
            <person name="Lee O.R."/>
            <person name="Lee T.-H."/>
            <person name="Bashyal P."/>
            <person name="Kim T.-S."/>
            <person name="Lee W.-H."/>
            <person name="Kawkins C."/>
            <person name="Kim C.-K."/>
            <person name="Kim J.S."/>
            <person name="Ahn B.O."/>
            <person name="Rhee S.Y."/>
            <person name="Sohng J.K."/>
        </authorList>
    </citation>
    <scope>NUCLEOTIDE SEQUENCE</scope>
    <source>
        <tissue evidence="2">Leaf</tissue>
    </source>
</reference>
<protein>
    <submittedName>
        <fullName evidence="2">Uncharacterized protein</fullName>
    </submittedName>
</protein>